<organism evidence="1 2">
    <name type="scientific">Bifidobacterium aemilianum</name>
    <dbReference type="NCBI Taxonomy" id="2493120"/>
    <lineage>
        <taxon>Bacteria</taxon>
        <taxon>Bacillati</taxon>
        <taxon>Actinomycetota</taxon>
        <taxon>Actinomycetes</taxon>
        <taxon>Bifidobacteriales</taxon>
        <taxon>Bifidobacteriaceae</taxon>
        <taxon>Bifidobacterium</taxon>
    </lineage>
</organism>
<reference evidence="1 2" key="1">
    <citation type="submission" date="2017-10" db="EMBL/GenBank/DDBJ databases">
        <title>Bifidobacterium xylocopum sp. nov. and Bifidobacterium aemilianum sp. nov., from the carpenter bee (Xylocopa violacea) digestive tract.</title>
        <authorList>
            <person name="Alberoni D."/>
            <person name="Baffoni L."/>
            <person name="Di Gioia D."/>
            <person name="Gaggia F."/>
            <person name="Biavati B."/>
        </authorList>
    </citation>
    <scope>NUCLEOTIDE SEQUENCE [LARGE SCALE GENOMIC DNA]</scope>
    <source>
        <strain evidence="1 2">XV10</strain>
    </source>
</reference>
<protein>
    <submittedName>
        <fullName evidence="1">Uncharacterized protein</fullName>
    </submittedName>
</protein>
<accession>A0A366KAQ6</accession>
<dbReference type="AlphaFoldDB" id="A0A366KAQ6"/>
<name>A0A366KAQ6_9BIFI</name>
<evidence type="ECO:0000313" key="2">
    <source>
        <dbReference type="Proteomes" id="UP000252530"/>
    </source>
</evidence>
<gene>
    <name evidence="1" type="ORF">CRD60_03865</name>
</gene>
<dbReference type="Proteomes" id="UP000252530">
    <property type="component" value="Unassembled WGS sequence"/>
</dbReference>
<proteinExistence type="predicted"/>
<comment type="caution">
    <text evidence="1">The sequence shown here is derived from an EMBL/GenBank/DDBJ whole genome shotgun (WGS) entry which is preliminary data.</text>
</comment>
<sequence>MMRRSEVSDGLISTMMNIIDRSNDDMNVEMYVSIANVGNDMSVFHVKQWMDEFPSKRMHVCCK</sequence>
<evidence type="ECO:0000313" key="1">
    <source>
        <dbReference type="EMBL" id="RBP97751.1"/>
    </source>
</evidence>
<keyword evidence="2" id="KW-1185">Reference proteome</keyword>
<dbReference type="EMBL" id="PDCG01000003">
    <property type="protein sequence ID" value="RBP97751.1"/>
    <property type="molecule type" value="Genomic_DNA"/>
</dbReference>